<dbReference type="InterPro" id="IPR004620">
    <property type="entry name" value="MTHF_reductase_bac"/>
</dbReference>
<comment type="caution">
    <text evidence="13">The sequence shown here is derived from an EMBL/GenBank/DDBJ whole genome shotgun (WGS) entry which is preliminary data.</text>
</comment>
<evidence type="ECO:0000256" key="2">
    <source>
        <dbReference type="ARBA" id="ARBA00004777"/>
    </source>
</evidence>
<dbReference type="GO" id="GO:0005829">
    <property type="term" value="C:cytosol"/>
    <property type="evidence" value="ECO:0007669"/>
    <property type="project" value="InterPro"/>
</dbReference>
<evidence type="ECO:0000256" key="4">
    <source>
        <dbReference type="ARBA" id="ARBA00022605"/>
    </source>
</evidence>
<dbReference type="Proteomes" id="UP001310022">
    <property type="component" value="Unassembled WGS sequence"/>
</dbReference>
<evidence type="ECO:0000256" key="7">
    <source>
        <dbReference type="ARBA" id="ARBA00023002"/>
    </source>
</evidence>
<keyword evidence="7 12" id="KW-0560">Oxidoreductase</keyword>
<keyword evidence="4" id="KW-0028">Amino-acid biosynthesis</keyword>
<keyword evidence="14" id="KW-1185">Reference proteome</keyword>
<dbReference type="RefSeq" id="WP_060685062.1">
    <property type="nucleotide sequence ID" value="NZ_BQKE01000001.1"/>
</dbReference>
<evidence type="ECO:0000313" key="14">
    <source>
        <dbReference type="Proteomes" id="UP001310022"/>
    </source>
</evidence>
<dbReference type="Gene3D" id="3.20.20.220">
    <property type="match status" value="1"/>
</dbReference>
<gene>
    <name evidence="13" type="primary">metF</name>
    <name evidence="13" type="ORF">PEDI_00650</name>
</gene>
<reference evidence="13 14" key="1">
    <citation type="submission" date="2021-12" db="EMBL/GenBank/DDBJ databases">
        <title>Genome sequencing of bacteria with rrn-lacking chromosome and rrn-plasmid.</title>
        <authorList>
            <person name="Anda M."/>
            <person name="Iwasaki W."/>
        </authorList>
    </citation>
    <scope>NUCLEOTIDE SEQUENCE [LARGE SCALE GENOMIC DNA]</scope>
    <source>
        <strain evidence="13 14">NBRC 15940</strain>
    </source>
</reference>
<dbReference type="InterPro" id="IPR029041">
    <property type="entry name" value="FAD-linked_oxidoreductase-like"/>
</dbReference>
<comment type="cofactor">
    <cofactor evidence="1 12">
        <name>FAD</name>
        <dbReference type="ChEBI" id="CHEBI:57692"/>
    </cofactor>
</comment>
<comment type="pathway">
    <text evidence="2 12">One-carbon metabolism; tetrahydrofolate interconversion.</text>
</comment>
<dbReference type="GO" id="GO:0106312">
    <property type="term" value="F:methylenetetrahydrofolate reductase (NADH) activity"/>
    <property type="evidence" value="ECO:0007669"/>
    <property type="project" value="UniProtKB-EC"/>
</dbReference>
<dbReference type="GO" id="GO:0009086">
    <property type="term" value="P:methionine biosynthetic process"/>
    <property type="evidence" value="ECO:0007669"/>
    <property type="project" value="UniProtKB-KW"/>
</dbReference>
<comment type="similarity">
    <text evidence="3 12">Belongs to the methylenetetrahydrofolate reductase family.</text>
</comment>
<evidence type="ECO:0000256" key="5">
    <source>
        <dbReference type="ARBA" id="ARBA00022630"/>
    </source>
</evidence>
<evidence type="ECO:0000256" key="10">
    <source>
        <dbReference type="ARBA" id="ARBA00034478"/>
    </source>
</evidence>
<dbReference type="GO" id="GO:0071949">
    <property type="term" value="F:FAD binding"/>
    <property type="evidence" value="ECO:0007669"/>
    <property type="project" value="TreeGrafter"/>
</dbReference>
<dbReference type="EC" id="1.5.1.54" evidence="12"/>
<dbReference type="PANTHER" id="PTHR45754">
    <property type="entry name" value="METHYLENETETRAHYDROFOLATE REDUCTASE"/>
    <property type="match status" value="1"/>
</dbReference>
<evidence type="ECO:0000256" key="11">
    <source>
        <dbReference type="ARBA" id="ARBA00048628"/>
    </source>
</evidence>
<sequence>MKITEIFEKKSKTFSFEFFPPKSLKANIEFGINLGQLLKLSPDFVSVTYGAGGSHQNASFDLVDYIQNKHQLTTMAHYTCVGANEERIKADLDYLQGLGVENLMLLRGDPPKGQSTFEKQESGFNNASDLVAFAAKNGQSAIGVAGYPEKHPEADNMASDIDYLKYKMDQGADFVVTQMFFDNDFYFSFVEKCRQAGITARIIPGIMPITNYNQIKRFSEMVNANIPQRIVNALEPIKDSPEKMYTAGVYLALKQCMELLERGAPGLHFYTLNKSRATVEIFEAIPEWLKR</sequence>
<evidence type="ECO:0000256" key="6">
    <source>
        <dbReference type="ARBA" id="ARBA00022827"/>
    </source>
</evidence>
<comment type="pathway">
    <text evidence="10">Amino-acid biosynthesis; L-methionine biosynthesis via de novo pathway.</text>
</comment>
<dbReference type="PANTHER" id="PTHR45754:SF3">
    <property type="entry name" value="METHYLENETETRAHYDROFOLATE REDUCTASE (NADPH)"/>
    <property type="match status" value="1"/>
</dbReference>
<keyword evidence="6 12" id="KW-0274">FAD</keyword>
<name>A0AAN4VTL8_9BACT</name>
<keyword evidence="9" id="KW-0486">Methionine biosynthesis</keyword>
<dbReference type="GO" id="GO:0035999">
    <property type="term" value="P:tetrahydrofolate interconversion"/>
    <property type="evidence" value="ECO:0007669"/>
    <property type="project" value="TreeGrafter"/>
</dbReference>
<keyword evidence="5 12" id="KW-0285">Flavoprotein</keyword>
<evidence type="ECO:0000256" key="9">
    <source>
        <dbReference type="ARBA" id="ARBA00023167"/>
    </source>
</evidence>
<dbReference type="SUPFAM" id="SSF51730">
    <property type="entry name" value="FAD-linked oxidoreductase"/>
    <property type="match status" value="1"/>
</dbReference>
<keyword evidence="8" id="KW-0520">NAD</keyword>
<protein>
    <recommendedName>
        <fullName evidence="12">Methylenetetrahydrofolate reductase</fullName>
        <ecNumber evidence="12">1.5.1.54</ecNumber>
    </recommendedName>
</protein>
<evidence type="ECO:0000256" key="1">
    <source>
        <dbReference type="ARBA" id="ARBA00001974"/>
    </source>
</evidence>
<dbReference type="Pfam" id="PF02219">
    <property type="entry name" value="MTHFR"/>
    <property type="match status" value="1"/>
</dbReference>
<dbReference type="CDD" id="cd00537">
    <property type="entry name" value="MTHFR"/>
    <property type="match status" value="1"/>
</dbReference>
<accession>A0AAN4VTL8</accession>
<dbReference type="EMBL" id="BQKE01000001">
    <property type="protein sequence ID" value="GJM59513.1"/>
    <property type="molecule type" value="Genomic_DNA"/>
</dbReference>
<evidence type="ECO:0000256" key="8">
    <source>
        <dbReference type="ARBA" id="ARBA00023027"/>
    </source>
</evidence>
<dbReference type="AlphaFoldDB" id="A0AAN4VTL8"/>
<organism evidence="13 14">
    <name type="scientific">Persicobacter diffluens</name>
    <dbReference type="NCBI Taxonomy" id="981"/>
    <lineage>
        <taxon>Bacteria</taxon>
        <taxon>Pseudomonadati</taxon>
        <taxon>Bacteroidota</taxon>
        <taxon>Cytophagia</taxon>
        <taxon>Cytophagales</taxon>
        <taxon>Persicobacteraceae</taxon>
        <taxon>Persicobacter</taxon>
    </lineage>
</organism>
<dbReference type="NCBIfam" id="TIGR00676">
    <property type="entry name" value="fadh2"/>
    <property type="match status" value="1"/>
</dbReference>
<evidence type="ECO:0000256" key="3">
    <source>
        <dbReference type="ARBA" id="ARBA00006743"/>
    </source>
</evidence>
<evidence type="ECO:0000256" key="12">
    <source>
        <dbReference type="RuleBase" id="RU003862"/>
    </source>
</evidence>
<evidence type="ECO:0000313" key="13">
    <source>
        <dbReference type="EMBL" id="GJM59513.1"/>
    </source>
</evidence>
<comment type="catalytic activity">
    <reaction evidence="11">
        <text>(6S)-5-methyl-5,6,7,8-tetrahydrofolate + NAD(+) = (6R)-5,10-methylene-5,6,7,8-tetrahydrofolate + NADH + H(+)</text>
        <dbReference type="Rhea" id="RHEA:19821"/>
        <dbReference type="ChEBI" id="CHEBI:15378"/>
        <dbReference type="ChEBI" id="CHEBI:15636"/>
        <dbReference type="ChEBI" id="CHEBI:18608"/>
        <dbReference type="ChEBI" id="CHEBI:57540"/>
        <dbReference type="ChEBI" id="CHEBI:57945"/>
        <dbReference type="EC" id="1.5.1.54"/>
    </reaction>
    <physiologicalReaction direction="right-to-left" evidence="11">
        <dbReference type="Rhea" id="RHEA:19823"/>
    </physiologicalReaction>
</comment>
<proteinExistence type="inferred from homology"/>
<dbReference type="InterPro" id="IPR003171">
    <property type="entry name" value="Mehydrof_redctse-like"/>
</dbReference>